<proteinExistence type="predicted"/>
<dbReference type="NCBIfam" id="NF033709">
    <property type="entry name" value="PorV_fam"/>
    <property type="match status" value="1"/>
</dbReference>
<comment type="caution">
    <text evidence="2">The sequence shown here is derived from an EMBL/GenBank/DDBJ whole genome shotgun (WGS) entry which is preliminary data.</text>
</comment>
<gene>
    <name evidence="2" type="ORF">TQ37_05250</name>
</gene>
<evidence type="ECO:0000256" key="1">
    <source>
        <dbReference type="SAM" id="SignalP"/>
    </source>
</evidence>
<dbReference type="PATRIC" id="fig|1608419.3.peg.44"/>
<protein>
    <recommendedName>
        <fullName evidence="4">PorV/PorQ family protein</fullName>
    </recommendedName>
</protein>
<dbReference type="EMBL" id="JYFQ01000104">
    <property type="protein sequence ID" value="KKZ12635.1"/>
    <property type="molecule type" value="Genomic_DNA"/>
</dbReference>
<keyword evidence="1" id="KW-0732">Signal</keyword>
<organism evidence="2 3">
    <name type="scientific">Candidatus Synechococcus spongiarum 15L</name>
    <dbReference type="NCBI Taxonomy" id="1608419"/>
    <lineage>
        <taxon>Bacteria</taxon>
        <taxon>Bacillati</taxon>
        <taxon>Cyanobacteriota</taxon>
        <taxon>Cyanophyceae</taxon>
        <taxon>Synechococcales</taxon>
        <taxon>Synechococcaceae</taxon>
        <taxon>Synechococcus</taxon>
    </lineage>
</organism>
<dbReference type="Proteomes" id="UP000035037">
    <property type="component" value="Unassembled WGS sequence"/>
</dbReference>
<dbReference type="Gene3D" id="2.40.160.60">
    <property type="entry name" value="Outer membrane protein transport protein (OMPP1/FadL/TodX)"/>
    <property type="match status" value="2"/>
</dbReference>
<reference evidence="2 3" key="1">
    <citation type="submission" date="2015-02" db="EMBL/GenBank/DDBJ databases">
        <authorList>
            <person name="Slaby B."/>
            <person name="Hentschel U."/>
        </authorList>
    </citation>
    <scope>NUCLEOTIDE SEQUENCE [LARGE SCALE GENOMIC DNA]</scope>
    <source>
        <strain evidence="2">15L</strain>
    </source>
</reference>
<dbReference type="SUPFAM" id="SSF56935">
    <property type="entry name" value="Porins"/>
    <property type="match status" value="1"/>
</dbReference>
<evidence type="ECO:0008006" key="4">
    <source>
        <dbReference type="Google" id="ProtNLM"/>
    </source>
</evidence>
<feature type="signal peptide" evidence="1">
    <location>
        <begin position="1"/>
        <end position="23"/>
    </location>
</feature>
<reference evidence="2 3" key="2">
    <citation type="submission" date="2015-05" db="EMBL/GenBank/DDBJ databases">
        <title>Lifestyle Evolution in Cyanobacterial Symbionts of Sponges.</title>
        <authorList>
            <person name="Burgsdorf I."/>
            <person name="Slaby B.M."/>
            <person name="Handley K.M."/>
            <person name="Haber M."/>
            <person name="Blom J."/>
            <person name="Marshall C.W."/>
            <person name="Gilbert J.A."/>
            <person name="Hentschel U."/>
            <person name="Steindler L."/>
        </authorList>
    </citation>
    <scope>NUCLEOTIDE SEQUENCE [LARGE SCALE GENOMIC DNA]</scope>
    <source>
        <strain evidence="2">15L</strain>
    </source>
</reference>
<dbReference type="AlphaFoldDB" id="A0A0G8AV56"/>
<evidence type="ECO:0000313" key="2">
    <source>
        <dbReference type="EMBL" id="KKZ12635.1"/>
    </source>
</evidence>
<name>A0A0G8AV56_9SYNE</name>
<feature type="chain" id="PRO_5002569387" description="PorV/PorQ family protein" evidence="1">
    <location>
        <begin position="24"/>
        <end position="348"/>
    </location>
</feature>
<accession>A0A0G8AV56</accession>
<evidence type="ECO:0000313" key="3">
    <source>
        <dbReference type="Proteomes" id="UP000035037"/>
    </source>
</evidence>
<sequence length="348" mass="37511">MKRLPFLLAYLAFLIASLAPAYAQVTPDPGTGLPPTDFNRVGQAGFQFLKLPTNARQAGMGGVISSLGRGDAASSLTNPASLVDVTGLDIGLSTVRWIADINYHSVAAARYFEGIGIIGVNLLFLDYGDMPRTENRPILLDDVPTGRSEVLTNLGTVTAQDLAVGISYARRVTEQLHFGVNFKYISETLDDATVGAWAVDIGTVFHTGIRSLRVTLVGRNIGPDTQIASFDERIGYEPADIRMPVNFSFGAAYDLLEGDSGGLHHLTIAAEFVHPNDGAEKVNFGTEYTFRNLFSVRGGYRFNYDEEGFTLGGGFNVGLSDYTLNLGYAFWEFGLLGSVHVVSASFGL</sequence>